<dbReference type="Pfam" id="PF02195">
    <property type="entry name" value="ParB_N"/>
    <property type="match status" value="1"/>
</dbReference>
<dbReference type="GO" id="GO:0005694">
    <property type="term" value="C:chromosome"/>
    <property type="evidence" value="ECO:0007669"/>
    <property type="project" value="TreeGrafter"/>
</dbReference>
<dbReference type="Pfam" id="PF18090">
    <property type="entry name" value="SoPB_HTH"/>
    <property type="match status" value="1"/>
</dbReference>
<dbReference type="Proteomes" id="UP000484255">
    <property type="component" value="Unassembled WGS sequence"/>
</dbReference>
<sequence length="346" mass="36919">MSKLIDKAKGINFDEDDEAAAAPAAPSAAAPRASVVAAPRTAVGAISASLAMGRGVEAENRALKEKLKAFEDAAVVEFLDPKRIQPSRYANRHEASFQGAEFDSLKAEIASAGRNVQPIKVRRILGSTPGDAAQYEIAFGHRRHRACLELGIPVAAVVQSMTDAELFAEMDRENRERANLSPWEQGVMYKRALDTGLFPSLRKLAAALGVQVGNASTAIQLANLPAEVVAAFGSPLELQYRWAPKLQTALETDAAGVLQRAKALSRRTTRPVAKEVLQNLLGLAPVADAGGRSDILRAGQVVGSMERDDRGGLLLRLKPGTLGAAEESQLSAFVAQLVDGQLRTRR</sequence>
<keyword evidence="4" id="KW-1185">Reference proteome</keyword>
<dbReference type="NCBIfam" id="TIGR00180">
    <property type="entry name" value="parB_part"/>
    <property type="match status" value="1"/>
</dbReference>
<comment type="similarity">
    <text evidence="1">Belongs to the ParB family.</text>
</comment>
<evidence type="ECO:0000259" key="2">
    <source>
        <dbReference type="SMART" id="SM00470"/>
    </source>
</evidence>
<evidence type="ECO:0000256" key="1">
    <source>
        <dbReference type="ARBA" id="ARBA00006295"/>
    </source>
</evidence>
<protein>
    <submittedName>
        <fullName evidence="3">ParB/RepB/Spo0J family partition protein</fullName>
    </submittedName>
</protein>
<gene>
    <name evidence="3" type="ORF">G3A44_20285</name>
</gene>
<evidence type="ECO:0000313" key="3">
    <source>
        <dbReference type="EMBL" id="NDY93534.1"/>
    </source>
</evidence>
<dbReference type="EMBL" id="JAAGOH010000038">
    <property type="protein sequence ID" value="NDY93534.1"/>
    <property type="molecule type" value="Genomic_DNA"/>
</dbReference>
<dbReference type="RefSeq" id="WP_163459569.1">
    <property type="nucleotide sequence ID" value="NZ_JAAGOH010000038.1"/>
</dbReference>
<dbReference type="Gene3D" id="1.10.10.2830">
    <property type="match status" value="1"/>
</dbReference>
<dbReference type="InterPro" id="IPR004437">
    <property type="entry name" value="ParB/RepB/Spo0J"/>
</dbReference>
<dbReference type="SUPFAM" id="SSF109709">
    <property type="entry name" value="KorB DNA-binding domain-like"/>
    <property type="match status" value="1"/>
</dbReference>
<comment type="caution">
    <text evidence="3">The sequence shown here is derived from an EMBL/GenBank/DDBJ whole genome shotgun (WGS) entry which is preliminary data.</text>
</comment>
<dbReference type="PANTHER" id="PTHR33375">
    <property type="entry name" value="CHROMOSOME-PARTITIONING PROTEIN PARB-RELATED"/>
    <property type="match status" value="1"/>
</dbReference>
<dbReference type="GO" id="GO:0007059">
    <property type="term" value="P:chromosome segregation"/>
    <property type="evidence" value="ECO:0007669"/>
    <property type="project" value="TreeGrafter"/>
</dbReference>
<dbReference type="InterPro" id="IPR040873">
    <property type="entry name" value="SoPB_HTH"/>
</dbReference>
<dbReference type="InterPro" id="IPR050336">
    <property type="entry name" value="Chromosome_partition/occlusion"/>
</dbReference>
<dbReference type="AlphaFoldDB" id="A0A7C9PKP0"/>
<evidence type="ECO:0000313" key="4">
    <source>
        <dbReference type="Proteomes" id="UP000484255"/>
    </source>
</evidence>
<dbReference type="InterPro" id="IPR037972">
    <property type="entry name" value="RepB_N"/>
</dbReference>
<dbReference type="SUPFAM" id="SSF110849">
    <property type="entry name" value="ParB/Sulfiredoxin"/>
    <property type="match status" value="1"/>
</dbReference>
<accession>A0A7C9PKP0</accession>
<dbReference type="GO" id="GO:0003677">
    <property type="term" value="F:DNA binding"/>
    <property type="evidence" value="ECO:0007669"/>
    <property type="project" value="InterPro"/>
</dbReference>
<dbReference type="PANTHER" id="PTHR33375:SF1">
    <property type="entry name" value="CHROMOSOME-PARTITIONING PROTEIN PARB-RELATED"/>
    <property type="match status" value="1"/>
</dbReference>
<organism evidence="3 4">
    <name type="scientific">Ideonella livida</name>
    <dbReference type="NCBI Taxonomy" id="2707176"/>
    <lineage>
        <taxon>Bacteria</taxon>
        <taxon>Pseudomonadati</taxon>
        <taxon>Pseudomonadota</taxon>
        <taxon>Betaproteobacteria</taxon>
        <taxon>Burkholderiales</taxon>
        <taxon>Sphaerotilaceae</taxon>
        <taxon>Ideonella</taxon>
    </lineage>
</organism>
<name>A0A7C9PKP0_9BURK</name>
<dbReference type="InterPro" id="IPR003115">
    <property type="entry name" value="ParB_N"/>
</dbReference>
<dbReference type="SMART" id="SM00470">
    <property type="entry name" value="ParB"/>
    <property type="match status" value="1"/>
</dbReference>
<dbReference type="InterPro" id="IPR036086">
    <property type="entry name" value="ParB/Sulfiredoxin_sf"/>
</dbReference>
<dbReference type="Gene3D" id="3.90.1530.10">
    <property type="entry name" value="Conserved hypothetical protein from pyrococcus furiosus pfu- 392566-001, ParB domain"/>
    <property type="match status" value="1"/>
</dbReference>
<reference evidence="3 4" key="1">
    <citation type="submission" date="2020-02" db="EMBL/GenBank/DDBJ databases">
        <title>Ideonella bacterium strain TBM-1.</title>
        <authorList>
            <person name="Chen W.-M."/>
        </authorList>
    </citation>
    <scope>NUCLEOTIDE SEQUENCE [LARGE SCALE GENOMIC DNA]</scope>
    <source>
        <strain evidence="3 4">TBM-1</strain>
    </source>
</reference>
<dbReference type="CDD" id="cd16405">
    <property type="entry name" value="RepB_like_N"/>
    <property type="match status" value="1"/>
</dbReference>
<proteinExistence type="inferred from homology"/>
<feature type="domain" description="ParB-like N-terminal" evidence="2">
    <location>
        <begin position="77"/>
        <end position="175"/>
    </location>
</feature>